<dbReference type="Pfam" id="PF11010">
    <property type="entry name" value="DUF2848"/>
    <property type="match status" value="1"/>
</dbReference>
<dbReference type="EMBL" id="BMOS01000004">
    <property type="protein sequence ID" value="GGN52673.1"/>
    <property type="molecule type" value="Genomic_DNA"/>
</dbReference>
<keyword evidence="2" id="KW-1185">Reference proteome</keyword>
<accession>A0A918CZS9</accession>
<dbReference type="AlphaFoldDB" id="A0A918CZS9"/>
<dbReference type="Proteomes" id="UP000624041">
    <property type="component" value="Unassembled WGS sequence"/>
</dbReference>
<name>A0A918CZS9_9BACI</name>
<evidence type="ECO:0000313" key="2">
    <source>
        <dbReference type="Proteomes" id="UP000624041"/>
    </source>
</evidence>
<evidence type="ECO:0000313" key="1">
    <source>
        <dbReference type="EMBL" id="GGN52673.1"/>
    </source>
</evidence>
<reference evidence="1" key="1">
    <citation type="journal article" date="2014" name="Int. J. Syst. Evol. Microbiol.">
        <title>Complete genome sequence of Corynebacterium casei LMG S-19264T (=DSM 44701T), isolated from a smear-ripened cheese.</title>
        <authorList>
            <consortium name="US DOE Joint Genome Institute (JGI-PGF)"/>
            <person name="Walter F."/>
            <person name="Albersmeier A."/>
            <person name="Kalinowski J."/>
            <person name="Ruckert C."/>
        </authorList>
    </citation>
    <scope>NUCLEOTIDE SEQUENCE</scope>
    <source>
        <strain evidence="1">JCM 17251</strain>
    </source>
</reference>
<comment type="caution">
    <text evidence="1">The sequence shown here is derived from an EMBL/GenBank/DDBJ whole genome shotgun (WGS) entry which is preliminary data.</text>
</comment>
<gene>
    <name evidence="1" type="ORF">GCM10007971_08560</name>
</gene>
<evidence type="ECO:0008006" key="3">
    <source>
        <dbReference type="Google" id="ProtNLM"/>
    </source>
</evidence>
<dbReference type="RefSeq" id="WP_229782561.1">
    <property type="nucleotide sequence ID" value="NZ_BMOS01000004.1"/>
</dbReference>
<protein>
    <recommendedName>
        <fullName evidence="3">DUF2848 domain-containing protein</fullName>
    </recommendedName>
</protein>
<proteinExistence type="predicted"/>
<dbReference type="InterPro" id="IPR021269">
    <property type="entry name" value="DUF2848"/>
</dbReference>
<sequence>MKNKLSLHVQGENKSIEFDVNHVFNAGYAGSDQEKVQEHIDELVKLGVEAPTTTPILFPVSDYIVSTTSEVQVQHNETSGEIEYVLIWHDDELFVTVGSDHTDRKLETFSVPMSKQAYPNVIAGDVWKYEDVKDHWNQLELICWVTSEGEKKVYQQGTCADLLNPEQWEEHFSKLNVKDDGNMFFSATINTEENTLDFADKYEFELRDPVLNRSIKHHYYVNVLTEPIV</sequence>
<reference evidence="1" key="2">
    <citation type="submission" date="2020-09" db="EMBL/GenBank/DDBJ databases">
        <authorList>
            <person name="Sun Q."/>
            <person name="Ohkuma M."/>
        </authorList>
    </citation>
    <scope>NUCLEOTIDE SEQUENCE</scope>
    <source>
        <strain evidence="1">JCM 17251</strain>
    </source>
</reference>
<organism evidence="1 2">
    <name type="scientific">Oceanobacillus indicireducens</name>
    <dbReference type="NCBI Taxonomy" id="1004261"/>
    <lineage>
        <taxon>Bacteria</taxon>
        <taxon>Bacillati</taxon>
        <taxon>Bacillota</taxon>
        <taxon>Bacilli</taxon>
        <taxon>Bacillales</taxon>
        <taxon>Bacillaceae</taxon>
        <taxon>Oceanobacillus</taxon>
    </lineage>
</organism>